<proteinExistence type="inferred from homology"/>
<dbReference type="Pfam" id="PF03908">
    <property type="entry name" value="Sec20"/>
    <property type="match status" value="1"/>
</dbReference>
<feature type="domain" description="Sec20 C-terminal" evidence="12">
    <location>
        <begin position="144"/>
        <end position="231"/>
    </location>
</feature>
<dbReference type="GO" id="GO:0005484">
    <property type="term" value="F:SNAP receptor activity"/>
    <property type="evidence" value="ECO:0007669"/>
    <property type="project" value="InterPro"/>
</dbReference>
<evidence type="ECO:0000256" key="11">
    <source>
        <dbReference type="SAM" id="Phobius"/>
    </source>
</evidence>
<dbReference type="PANTHER" id="PTHR12825:SF0">
    <property type="entry name" value="VESICLE TRANSPORT PROTEIN SEC20"/>
    <property type="match status" value="1"/>
</dbReference>
<dbReference type="OMA" id="MSNQTAW"/>
<evidence type="ECO:0000256" key="4">
    <source>
        <dbReference type="ARBA" id="ARBA00022824"/>
    </source>
</evidence>
<dbReference type="GO" id="GO:0031201">
    <property type="term" value="C:SNARE complex"/>
    <property type="evidence" value="ECO:0007669"/>
    <property type="project" value="TreeGrafter"/>
</dbReference>
<evidence type="ECO:0000256" key="9">
    <source>
        <dbReference type="ARBA" id="ARBA00037934"/>
    </source>
</evidence>
<keyword evidence="5" id="KW-0931">ER-Golgi transport</keyword>
<comment type="similarity">
    <text evidence="9">Belongs to the SEC20 family.</text>
</comment>
<dbReference type="InterPro" id="IPR005606">
    <property type="entry name" value="Sec20"/>
</dbReference>
<evidence type="ECO:0000256" key="6">
    <source>
        <dbReference type="ARBA" id="ARBA00022989"/>
    </source>
</evidence>
<keyword evidence="4" id="KW-0256">Endoplasmic reticulum</keyword>
<dbReference type="EMBL" id="LODT01000016">
    <property type="protein sequence ID" value="KYR00253.1"/>
    <property type="molecule type" value="Genomic_DNA"/>
</dbReference>
<evidence type="ECO:0000256" key="5">
    <source>
        <dbReference type="ARBA" id="ARBA00022892"/>
    </source>
</evidence>
<sequence length="264" mass="30323">MDKLKDINKIEYTIRGDIVSLSNSSTVLQIQTYNTSIKTNLDILHNLIKEGSIELNEKNKSIDIKRFEKELEIHKEEFNNLKVLQKKVNLDTTKKLHEQFLLDKKKLLETSTTQKNGDPITQYSRNYTTISNNRSNEDILKTSVSLTETLRKTRNFMNSQVNRSSTMLNEVTASSRVLEKTVDQQKEYSSRTAEAKSSITKLRRRDMTDKLLIYFAVFVFMLVVLYVFKVRVGNKFLSVFYSLIGSNTSPANTLTPTTAIGDTI</sequence>
<dbReference type="GO" id="GO:0005789">
    <property type="term" value="C:endoplasmic reticulum membrane"/>
    <property type="evidence" value="ECO:0007669"/>
    <property type="project" value="UniProtKB-SubCell"/>
</dbReference>
<gene>
    <name evidence="13" type="ORF">DLAC_03416</name>
</gene>
<name>A0A152A1X4_TIELA</name>
<evidence type="ECO:0000259" key="12">
    <source>
        <dbReference type="Pfam" id="PF03908"/>
    </source>
</evidence>
<comment type="subcellular location">
    <subcellularLocation>
        <location evidence="1">Endoplasmic reticulum membrane</location>
        <topology evidence="1">Single-pass type IV membrane protein</topology>
    </subcellularLocation>
</comment>
<evidence type="ECO:0000256" key="3">
    <source>
        <dbReference type="ARBA" id="ARBA00022692"/>
    </source>
</evidence>
<evidence type="ECO:0000256" key="8">
    <source>
        <dbReference type="ARBA" id="ARBA00023136"/>
    </source>
</evidence>
<evidence type="ECO:0000313" key="14">
    <source>
        <dbReference type="Proteomes" id="UP000076078"/>
    </source>
</evidence>
<accession>A0A152A1X4</accession>
<keyword evidence="3 11" id="KW-0812">Transmembrane</keyword>
<keyword evidence="7 10" id="KW-0175">Coiled coil</keyword>
<dbReference type="FunCoup" id="A0A152A1X4">
    <property type="interactions" value="300"/>
</dbReference>
<keyword evidence="2" id="KW-0813">Transport</keyword>
<keyword evidence="14" id="KW-1185">Reference proteome</keyword>
<keyword evidence="8 11" id="KW-0472">Membrane</keyword>
<evidence type="ECO:0000256" key="10">
    <source>
        <dbReference type="SAM" id="Coils"/>
    </source>
</evidence>
<dbReference type="InParanoid" id="A0A152A1X4"/>
<protein>
    <submittedName>
        <fullName evidence="13">Sec20 family protein</fullName>
    </submittedName>
</protein>
<dbReference type="STRING" id="361077.A0A152A1X4"/>
<evidence type="ECO:0000256" key="2">
    <source>
        <dbReference type="ARBA" id="ARBA00022448"/>
    </source>
</evidence>
<dbReference type="InterPro" id="IPR056173">
    <property type="entry name" value="Sec20_C"/>
</dbReference>
<dbReference type="GO" id="GO:0006890">
    <property type="term" value="P:retrograde vesicle-mediated transport, Golgi to endoplasmic reticulum"/>
    <property type="evidence" value="ECO:0007669"/>
    <property type="project" value="InterPro"/>
</dbReference>
<dbReference type="PANTHER" id="PTHR12825">
    <property type="entry name" value="BNIP1-RELATED"/>
    <property type="match status" value="1"/>
</dbReference>
<evidence type="ECO:0000256" key="1">
    <source>
        <dbReference type="ARBA" id="ARBA00004163"/>
    </source>
</evidence>
<keyword evidence="6 11" id="KW-1133">Transmembrane helix</keyword>
<reference evidence="13 14" key="1">
    <citation type="submission" date="2015-12" db="EMBL/GenBank/DDBJ databases">
        <title>Dictyostelia acquired genes for synthesis and detection of signals that induce cell-type specialization by lateral gene transfer from prokaryotes.</title>
        <authorList>
            <person name="Gloeckner G."/>
            <person name="Schaap P."/>
        </authorList>
    </citation>
    <scope>NUCLEOTIDE SEQUENCE [LARGE SCALE GENOMIC DNA]</scope>
    <source>
        <strain evidence="13 14">TK</strain>
    </source>
</reference>
<feature type="coiled-coil region" evidence="10">
    <location>
        <begin position="57"/>
        <end position="84"/>
    </location>
</feature>
<organism evidence="13 14">
    <name type="scientific">Tieghemostelium lacteum</name>
    <name type="common">Slime mold</name>
    <name type="synonym">Dictyostelium lacteum</name>
    <dbReference type="NCBI Taxonomy" id="361077"/>
    <lineage>
        <taxon>Eukaryota</taxon>
        <taxon>Amoebozoa</taxon>
        <taxon>Evosea</taxon>
        <taxon>Eumycetozoa</taxon>
        <taxon>Dictyostelia</taxon>
        <taxon>Dictyosteliales</taxon>
        <taxon>Raperosteliaceae</taxon>
        <taxon>Tieghemostelium</taxon>
    </lineage>
</organism>
<dbReference type="AlphaFoldDB" id="A0A152A1X4"/>
<comment type="caution">
    <text evidence="13">The sequence shown here is derived from an EMBL/GenBank/DDBJ whole genome shotgun (WGS) entry which is preliminary data.</text>
</comment>
<evidence type="ECO:0000256" key="7">
    <source>
        <dbReference type="ARBA" id="ARBA00023054"/>
    </source>
</evidence>
<dbReference type="Proteomes" id="UP000076078">
    <property type="component" value="Unassembled WGS sequence"/>
</dbReference>
<evidence type="ECO:0000313" key="13">
    <source>
        <dbReference type="EMBL" id="KYR00253.1"/>
    </source>
</evidence>
<dbReference type="OrthoDB" id="46868at2759"/>
<feature type="transmembrane region" description="Helical" evidence="11">
    <location>
        <begin position="211"/>
        <end position="228"/>
    </location>
</feature>